<dbReference type="AlphaFoldDB" id="A0A381NCD0"/>
<reference evidence="3" key="1">
    <citation type="submission" date="2018-05" db="EMBL/GenBank/DDBJ databases">
        <authorList>
            <person name="Lanie J.A."/>
            <person name="Ng W.-L."/>
            <person name="Kazmierczak K.M."/>
            <person name="Andrzejewski T.M."/>
            <person name="Davidsen T.M."/>
            <person name="Wayne K.J."/>
            <person name="Tettelin H."/>
            <person name="Glass J.I."/>
            <person name="Rusch D."/>
            <person name="Podicherti R."/>
            <person name="Tsui H.-C.T."/>
            <person name="Winkler M.E."/>
        </authorList>
    </citation>
    <scope>NUCLEOTIDE SEQUENCE</scope>
</reference>
<protein>
    <recommendedName>
        <fullName evidence="2">Aerotolerance regulator N-terminal domain-containing protein</fullName>
    </recommendedName>
</protein>
<accession>A0A381NCD0</accession>
<dbReference type="InterPro" id="IPR024163">
    <property type="entry name" value="Aerotolerance_reg_N"/>
</dbReference>
<sequence>MGFLNPLFLFAGLVIGVPVFLHLFHRQKTRRLSFPALRYLERTEREHAKEIRIRQLLLLLIRIMVLLFLVGAGARLFIEGRGSSHPPTAVVLIVDNSMSSGLVVGESRVLDELKEIAVTSLEASSTEDQFWVLRAGEPWLPSFPGGTSEARAIVENTETSDARGDLAGSLERAAGILRTAPFEHREIHLISDLQASAFPARGESPAGDIPVVVWSSRQSLSQNHAITGVSVGGGLPPLEGDKTEITVYALENPNDTTPLSIRLIVNEQMRGVTQVPPGSASATTLAANASGWIRGYVDAEPDALRTDDRRYFAYHSRPAPRVATTGDIGLFAAEAISVLESADRLRSVSPREAEVLITGMGVSLDILPLSASVLVTPPSDPTLLPGLNRRLANEGIPWRYSARPRTGSAILGGRDLPDPLENVRVERWYDLKLSDDLEAPSRTLAEVSNDAWAVQGTDTRGRPYLLVASALDVSSTSLPVSTGMVRFIDWVANEWAGTGMGHTDYEAGDELSAPREATHVRFPYGEEFEIDGTRVVRGTSEVGFYDFLNSDTILDVVALNSPIAESRLEKLSPEAILTQIGERARPANDRTEWSREVFGQRQGPELWWPLLLMTIILLVIESLVASAGRVDTGVTRTTNTS</sequence>
<proteinExistence type="predicted"/>
<dbReference type="InterPro" id="IPR011933">
    <property type="entry name" value="Double_TM_dom"/>
</dbReference>
<feature type="transmembrane region" description="Helical" evidence="1">
    <location>
        <begin position="6"/>
        <end position="24"/>
    </location>
</feature>
<keyword evidence="1" id="KW-0812">Transmembrane</keyword>
<name>A0A381NCD0_9ZZZZ</name>
<gene>
    <name evidence="3" type="ORF">METZ01_LOCUS4262</name>
</gene>
<organism evidence="3">
    <name type="scientific">marine metagenome</name>
    <dbReference type="NCBI Taxonomy" id="408172"/>
    <lineage>
        <taxon>unclassified sequences</taxon>
        <taxon>metagenomes</taxon>
        <taxon>ecological metagenomes</taxon>
    </lineage>
</organism>
<keyword evidence="1" id="KW-1133">Transmembrane helix</keyword>
<feature type="transmembrane region" description="Helical" evidence="1">
    <location>
        <begin position="56"/>
        <end position="78"/>
    </location>
</feature>
<dbReference type="Pfam" id="PF07584">
    <property type="entry name" value="BatA"/>
    <property type="match status" value="1"/>
</dbReference>
<keyword evidence="1" id="KW-0472">Membrane</keyword>
<evidence type="ECO:0000256" key="1">
    <source>
        <dbReference type="SAM" id="Phobius"/>
    </source>
</evidence>
<feature type="transmembrane region" description="Helical" evidence="1">
    <location>
        <begin position="606"/>
        <end position="627"/>
    </location>
</feature>
<feature type="domain" description="Aerotolerance regulator N-terminal" evidence="2">
    <location>
        <begin position="1"/>
        <end position="75"/>
    </location>
</feature>
<evidence type="ECO:0000313" key="3">
    <source>
        <dbReference type="EMBL" id="SUZ51408.1"/>
    </source>
</evidence>
<dbReference type="NCBIfam" id="TIGR02226">
    <property type="entry name" value="two_anch"/>
    <property type="match status" value="1"/>
</dbReference>
<evidence type="ECO:0000259" key="2">
    <source>
        <dbReference type="Pfam" id="PF07584"/>
    </source>
</evidence>
<dbReference type="EMBL" id="UINC01000222">
    <property type="protein sequence ID" value="SUZ51408.1"/>
    <property type="molecule type" value="Genomic_DNA"/>
</dbReference>
<dbReference type="PANTHER" id="PTHR37464">
    <property type="entry name" value="BLL2463 PROTEIN"/>
    <property type="match status" value="1"/>
</dbReference>
<dbReference type="PANTHER" id="PTHR37464:SF1">
    <property type="entry name" value="BLL2463 PROTEIN"/>
    <property type="match status" value="1"/>
</dbReference>